<gene>
    <name evidence="2" type="ORF">FRACYDRAFT_250695</name>
</gene>
<keyword evidence="3" id="KW-1185">Reference proteome</keyword>
<evidence type="ECO:0000256" key="1">
    <source>
        <dbReference type="SAM" id="MobiDB-lite"/>
    </source>
</evidence>
<dbReference type="InParanoid" id="A0A1E7EPC7"/>
<dbReference type="EMBL" id="KV784384">
    <property type="protein sequence ID" value="OEU07674.1"/>
    <property type="molecule type" value="Genomic_DNA"/>
</dbReference>
<evidence type="ECO:0008006" key="4">
    <source>
        <dbReference type="Google" id="ProtNLM"/>
    </source>
</evidence>
<dbReference type="Proteomes" id="UP000095751">
    <property type="component" value="Unassembled WGS sequence"/>
</dbReference>
<reference evidence="2 3" key="1">
    <citation type="submission" date="2016-09" db="EMBL/GenBank/DDBJ databases">
        <title>Extensive genetic diversity and differential bi-allelic expression allows diatom success in the polar Southern Ocean.</title>
        <authorList>
            <consortium name="DOE Joint Genome Institute"/>
            <person name="Mock T."/>
            <person name="Otillar R.P."/>
            <person name="Strauss J."/>
            <person name="Dupont C."/>
            <person name="Frickenhaus S."/>
            <person name="Maumus F."/>
            <person name="Mcmullan M."/>
            <person name="Sanges R."/>
            <person name="Schmutz J."/>
            <person name="Toseland A."/>
            <person name="Valas R."/>
            <person name="Veluchamy A."/>
            <person name="Ward B.J."/>
            <person name="Allen A."/>
            <person name="Barry K."/>
            <person name="Falciatore A."/>
            <person name="Ferrante M."/>
            <person name="Fortunato A.E."/>
            <person name="Gloeckner G."/>
            <person name="Gruber A."/>
            <person name="Hipkin R."/>
            <person name="Janech M."/>
            <person name="Kroth P."/>
            <person name="Leese F."/>
            <person name="Lindquist E."/>
            <person name="Lyon B.R."/>
            <person name="Martin J."/>
            <person name="Mayer C."/>
            <person name="Parker M."/>
            <person name="Quesneville H."/>
            <person name="Raymond J."/>
            <person name="Uhlig C."/>
            <person name="Valentin K.U."/>
            <person name="Worden A.Z."/>
            <person name="Armbrust E.V."/>
            <person name="Bowler C."/>
            <person name="Green B."/>
            <person name="Moulton V."/>
            <person name="Van Oosterhout C."/>
            <person name="Grigoriev I."/>
        </authorList>
    </citation>
    <scope>NUCLEOTIDE SEQUENCE [LARGE SCALE GENOMIC DNA]</scope>
    <source>
        <strain evidence="2 3">CCMP1102</strain>
    </source>
</reference>
<dbReference type="OrthoDB" id="38519at2759"/>
<protein>
    <recommendedName>
        <fullName evidence="4">DDE Tnp4 domain-containing protein</fullName>
    </recommendedName>
</protein>
<name>A0A1E7EPC7_9STRA</name>
<feature type="compositionally biased region" description="Basic and acidic residues" evidence="1">
    <location>
        <begin position="206"/>
        <end position="227"/>
    </location>
</feature>
<evidence type="ECO:0000313" key="3">
    <source>
        <dbReference type="Proteomes" id="UP000095751"/>
    </source>
</evidence>
<accession>A0A1E7EPC7</accession>
<dbReference type="AlphaFoldDB" id="A0A1E7EPC7"/>
<evidence type="ECO:0000313" key="2">
    <source>
        <dbReference type="EMBL" id="OEU07674.1"/>
    </source>
</evidence>
<sequence>MIIDADGIELWAQQTLRWPASRKWSSESNMRFRSVFGAGSAVVADVWNRIVADGEILKGGEPKHLLWALVLLKVYQSDEVHCALVGWPSVPTYRKWAWYFIERINDLKDNIIKIENRFNDLDDTVHTNCFMSSDCTDCPVFEPWPFSKKMFSKKFNGPGVKYDVGVCIKTGHIVWVDGPFVASHSESTLFKHGLGKHIFDGEKVEVDSGPKGDDRLVQPHVGKDSKERKQKSVVRGRQEGVNGRMKVYSVLTTHFHHMKDGRERMMKAHDLCFNAVAVITQLKIASGEAIFKDEVEYDVSYF</sequence>
<dbReference type="KEGG" id="fcy:FRACYDRAFT_250695"/>
<feature type="region of interest" description="Disordered" evidence="1">
    <location>
        <begin position="206"/>
        <end position="236"/>
    </location>
</feature>
<proteinExistence type="predicted"/>
<organism evidence="2 3">
    <name type="scientific">Fragilariopsis cylindrus CCMP1102</name>
    <dbReference type="NCBI Taxonomy" id="635003"/>
    <lineage>
        <taxon>Eukaryota</taxon>
        <taxon>Sar</taxon>
        <taxon>Stramenopiles</taxon>
        <taxon>Ochrophyta</taxon>
        <taxon>Bacillariophyta</taxon>
        <taxon>Bacillariophyceae</taxon>
        <taxon>Bacillariophycidae</taxon>
        <taxon>Bacillariales</taxon>
        <taxon>Bacillariaceae</taxon>
        <taxon>Fragilariopsis</taxon>
    </lineage>
</organism>